<gene>
    <name evidence="2" type="ORF">LMG26411_06953</name>
</gene>
<evidence type="ECO:0000313" key="2">
    <source>
        <dbReference type="EMBL" id="CAG2159757.1"/>
    </source>
</evidence>
<evidence type="ECO:0000256" key="1">
    <source>
        <dbReference type="SAM" id="Phobius"/>
    </source>
</evidence>
<proteinExistence type="predicted"/>
<comment type="caution">
    <text evidence="2">The sequence shown here is derived from an EMBL/GenBank/DDBJ whole genome shotgun (WGS) entry which is preliminary data.</text>
</comment>
<accession>A0ABN7QCF6</accession>
<keyword evidence="1" id="KW-0472">Membrane</keyword>
<feature type="transmembrane region" description="Helical" evidence="1">
    <location>
        <begin position="105"/>
        <end position="124"/>
    </location>
</feature>
<reference evidence="2 3" key="1">
    <citation type="submission" date="2021-03" db="EMBL/GenBank/DDBJ databases">
        <authorList>
            <person name="Peeters C."/>
        </authorList>
    </citation>
    <scope>NUCLEOTIDE SEQUENCE [LARGE SCALE GENOMIC DNA]</scope>
    <source>
        <strain evidence="2 3">LMG 26411</strain>
    </source>
</reference>
<dbReference type="Proteomes" id="UP000672657">
    <property type="component" value="Unassembled WGS sequence"/>
</dbReference>
<feature type="transmembrane region" description="Helical" evidence="1">
    <location>
        <begin position="130"/>
        <end position="156"/>
    </location>
</feature>
<name>A0ABN7QCF6_9BURK</name>
<keyword evidence="1" id="KW-1133">Transmembrane helix</keyword>
<keyword evidence="3" id="KW-1185">Reference proteome</keyword>
<sequence>MGQYMSRLIKVTFTSTSGEETTGFATLHKDEMVELPKRMTSRVSAAEDAGEGYAIVAQYKGEAVPMLHIEAASYRLDMQHAITESWLKRIAEAFRDPTKDQLQAYGRYCHTLSAAAVVGFVGYASGRPGWSVTTVLNCACLAVVAGVLLAIGAAFLKGEK</sequence>
<dbReference type="EMBL" id="CAJPVI010000064">
    <property type="protein sequence ID" value="CAG2159757.1"/>
    <property type="molecule type" value="Genomic_DNA"/>
</dbReference>
<keyword evidence="1" id="KW-0812">Transmembrane</keyword>
<evidence type="ECO:0008006" key="4">
    <source>
        <dbReference type="Google" id="ProtNLM"/>
    </source>
</evidence>
<protein>
    <recommendedName>
        <fullName evidence="4">Transmembrane protein</fullName>
    </recommendedName>
</protein>
<evidence type="ECO:0000313" key="3">
    <source>
        <dbReference type="Proteomes" id="UP000672657"/>
    </source>
</evidence>
<organism evidence="2 3">
    <name type="scientific">Cupriavidus numazuensis</name>
    <dbReference type="NCBI Taxonomy" id="221992"/>
    <lineage>
        <taxon>Bacteria</taxon>
        <taxon>Pseudomonadati</taxon>
        <taxon>Pseudomonadota</taxon>
        <taxon>Betaproteobacteria</taxon>
        <taxon>Burkholderiales</taxon>
        <taxon>Burkholderiaceae</taxon>
        <taxon>Cupriavidus</taxon>
    </lineage>
</organism>